<evidence type="ECO:0000256" key="1">
    <source>
        <dbReference type="SAM" id="MobiDB-lite"/>
    </source>
</evidence>
<dbReference type="Proteomes" id="UP001651690">
    <property type="component" value="Unassembled WGS sequence"/>
</dbReference>
<dbReference type="InterPro" id="IPR050275">
    <property type="entry name" value="PGM_Phosphatase"/>
</dbReference>
<reference evidence="2 3" key="1">
    <citation type="submission" date="2022-06" db="EMBL/GenBank/DDBJ databases">
        <title>Mycolicibacterium sp. CAU 1645 isolated from seawater.</title>
        <authorList>
            <person name="Kim W."/>
        </authorList>
    </citation>
    <scope>NUCLEOTIDE SEQUENCE [LARGE SCALE GENOMIC DNA]</scope>
    <source>
        <strain evidence="2 3">CAU 1645</strain>
    </source>
</reference>
<feature type="region of interest" description="Disordered" evidence="1">
    <location>
        <begin position="345"/>
        <end position="454"/>
    </location>
</feature>
<keyword evidence="3" id="KW-1185">Reference proteome</keyword>
<sequence>MTTPVPPRPWMNAGRVLGIALVAFALLVGAAIPASAAELMRVTFVRHGQSAGNASGNIDTSTPGPLLTQLGQDQAKAVVRTLGANNYDAVYASTMIRTQLTAGPTSEFLHLPIHVLPGLQEIEAGVFEGTPESQAQNGYGRFPLAWALAGQRDLRIPGSIDGNEFDARVDGALRTVYDNGDRNSVVFSHGGAIMFWTMMNATNLTAEQKLDLLRTAALKNTDYVVVEGNPTDGWRLVNWNGREFGAQPTLEADVQLQLRTLQRQLAAQARNVADAFATLNPAKVLAAITASAVEATYSVVKFAGAVTNRVVKELATRVEPTETVTTAAATTATPAAAARTVAVEAPAATSTGLVTTPSTAPGVETGDAPNPKSENTVDDHPATTTTEAAVPSTGGTDLTDGNKAVPGATGEPQGAVSGDVKETVAVGVGADSGTDGGDTGSDSAGSDGAGGDSE</sequence>
<dbReference type="SMART" id="SM00855">
    <property type="entry name" value="PGAM"/>
    <property type="match status" value="1"/>
</dbReference>
<dbReference type="InterPro" id="IPR013078">
    <property type="entry name" value="His_Pase_superF_clade-1"/>
</dbReference>
<dbReference type="InterPro" id="IPR029033">
    <property type="entry name" value="His_PPase_superfam"/>
</dbReference>
<comment type="caution">
    <text evidence="2">The sequence shown here is derived from an EMBL/GenBank/DDBJ whole genome shotgun (WGS) entry which is preliminary data.</text>
</comment>
<feature type="compositionally biased region" description="Polar residues" evidence="1">
    <location>
        <begin position="350"/>
        <end position="359"/>
    </location>
</feature>
<dbReference type="EMBL" id="JANDBD010000002">
    <property type="protein sequence ID" value="MCP9271820.1"/>
    <property type="molecule type" value="Genomic_DNA"/>
</dbReference>
<evidence type="ECO:0000313" key="3">
    <source>
        <dbReference type="Proteomes" id="UP001651690"/>
    </source>
</evidence>
<organism evidence="2 3">
    <name type="scientific">Mycolicibacterium arenosum</name>
    <dbReference type="NCBI Taxonomy" id="2952157"/>
    <lineage>
        <taxon>Bacteria</taxon>
        <taxon>Bacillati</taxon>
        <taxon>Actinomycetota</taxon>
        <taxon>Actinomycetes</taxon>
        <taxon>Mycobacteriales</taxon>
        <taxon>Mycobacteriaceae</taxon>
        <taxon>Mycolicibacterium</taxon>
    </lineage>
</organism>
<dbReference type="Gene3D" id="3.40.50.1240">
    <property type="entry name" value="Phosphoglycerate mutase-like"/>
    <property type="match status" value="1"/>
</dbReference>
<dbReference type="PANTHER" id="PTHR48100">
    <property type="entry name" value="BROAD-SPECIFICITY PHOSPHATASE YOR283W-RELATED"/>
    <property type="match status" value="1"/>
</dbReference>
<accession>A0ABT1LYZ6</accession>
<dbReference type="RefSeq" id="WP_255058900.1">
    <property type="nucleotide sequence ID" value="NZ_JANDBD010000002.1"/>
</dbReference>
<dbReference type="CDD" id="cd07067">
    <property type="entry name" value="HP_PGM_like"/>
    <property type="match status" value="1"/>
</dbReference>
<proteinExistence type="predicted"/>
<evidence type="ECO:0000313" key="2">
    <source>
        <dbReference type="EMBL" id="MCP9271820.1"/>
    </source>
</evidence>
<dbReference type="SUPFAM" id="SSF53254">
    <property type="entry name" value="Phosphoglycerate mutase-like"/>
    <property type="match status" value="1"/>
</dbReference>
<protein>
    <submittedName>
        <fullName evidence="2">Histidine phosphatase family protein</fullName>
    </submittedName>
</protein>
<name>A0ABT1LYZ6_9MYCO</name>
<dbReference type="PANTHER" id="PTHR48100:SF58">
    <property type="entry name" value="PE-PGRS FAMILY PROTEIN PE_PGRS11"/>
    <property type="match status" value="1"/>
</dbReference>
<feature type="compositionally biased region" description="Low complexity" evidence="1">
    <location>
        <begin position="423"/>
        <end position="433"/>
    </location>
</feature>
<gene>
    <name evidence="2" type="ORF">NM203_06450</name>
</gene>
<dbReference type="Pfam" id="PF00300">
    <property type="entry name" value="His_Phos_1"/>
    <property type="match status" value="1"/>
</dbReference>